<keyword evidence="1" id="KW-0472">Membrane</keyword>
<keyword evidence="3" id="KW-1185">Reference proteome</keyword>
<dbReference type="EMBL" id="JBHTJL010000009">
    <property type="protein sequence ID" value="MFD1063112.1"/>
    <property type="molecule type" value="Genomic_DNA"/>
</dbReference>
<feature type="transmembrane region" description="Helical" evidence="1">
    <location>
        <begin position="27"/>
        <end position="45"/>
    </location>
</feature>
<organism evidence="2 3">
    <name type="scientific">Winogradskyella litorisediminis</name>
    <dbReference type="NCBI Taxonomy" id="1156618"/>
    <lineage>
        <taxon>Bacteria</taxon>
        <taxon>Pseudomonadati</taxon>
        <taxon>Bacteroidota</taxon>
        <taxon>Flavobacteriia</taxon>
        <taxon>Flavobacteriales</taxon>
        <taxon>Flavobacteriaceae</taxon>
        <taxon>Winogradskyella</taxon>
    </lineage>
</organism>
<evidence type="ECO:0000256" key="1">
    <source>
        <dbReference type="SAM" id="Phobius"/>
    </source>
</evidence>
<feature type="transmembrane region" description="Helical" evidence="1">
    <location>
        <begin position="172"/>
        <end position="193"/>
    </location>
</feature>
<reference evidence="3" key="1">
    <citation type="journal article" date="2019" name="Int. J. Syst. Evol. Microbiol.">
        <title>The Global Catalogue of Microorganisms (GCM) 10K type strain sequencing project: providing services to taxonomists for standard genome sequencing and annotation.</title>
        <authorList>
            <consortium name="The Broad Institute Genomics Platform"/>
            <consortium name="The Broad Institute Genome Sequencing Center for Infectious Disease"/>
            <person name="Wu L."/>
            <person name="Ma J."/>
        </authorList>
    </citation>
    <scope>NUCLEOTIDE SEQUENCE [LARGE SCALE GENOMIC DNA]</scope>
    <source>
        <strain evidence="3">CCUG 62215</strain>
    </source>
</reference>
<protein>
    <recommendedName>
        <fullName evidence="4">Membrane protein DUF2157</fullName>
    </recommendedName>
</protein>
<dbReference type="Proteomes" id="UP001597013">
    <property type="component" value="Unassembled WGS sequence"/>
</dbReference>
<proteinExistence type="predicted"/>
<feature type="transmembrane region" description="Helical" evidence="1">
    <location>
        <begin position="57"/>
        <end position="82"/>
    </location>
</feature>
<keyword evidence="1" id="KW-1133">Transmembrane helix</keyword>
<evidence type="ECO:0008006" key="4">
    <source>
        <dbReference type="Google" id="ProtNLM"/>
    </source>
</evidence>
<evidence type="ECO:0000313" key="2">
    <source>
        <dbReference type="EMBL" id="MFD1063112.1"/>
    </source>
</evidence>
<sequence length="286" mass="32507">MKKILKIAVKLYDKVKSIWISSWAERWVSNILVTSFIIGICYYGAIKAGWLAPFNDFFTHPFFAIEISFTLLLIFELFSLIFSLPRSVARSNSKQYEVLSLIFLRSGFKEFSHIENLSDWSFNSESVMNMFAYGAGGLIIFGLTSLTYSLQKHAKITSNKTELLSFIAVKKLLALALLVGFFIIGINDTIHLIQTGTYNQSFESFYTILIFCDILIVLIALRYSTAYNVIFRYSSFVLATIFIRISFSLDTMESIAVGIGGAVFVLLLTLTYNYFLKTENSNAYEK</sequence>
<comment type="caution">
    <text evidence="2">The sequence shown here is derived from an EMBL/GenBank/DDBJ whole genome shotgun (WGS) entry which is preliminary data.</text>
</comment>
<dbReference type="RefSeq" id="WP_386129578.1">
    <property type="nucleotide sequence ID" value="NZ_JBHTJL010000009.1"/>
</dbReference>
<feature type="transmembrane region" description="Helical" evidence="1">
    <location>
        <begin position="130"/>
        <end position="151"/>
    </location>
</feature>
<name>A0ABW3N667_9FLAO</name>
<gene>
    <name evidence="2" type="ORF">ACFQ1Q_07625</name>
</gene>
<accession>A0ABW3N667</accession>
<feature type="transmembrane region" description="Helical" evidence="1">
    <location>
        <begin position="205"/>
        <end position="223"/>
    </location>
</feature>
<keyword evidence="1" id="KW-0812">Transmembrane</keyword>
<evidence type="ECO:0000313" key="3">
    <source>
        <dbReference type="Proteomes" id="UP001597013"/>
    </source>
</evidence>
<feature type="transmembrane region" description="Helical" evidence="1">
    <location>
        <begin position="255"/>
        <end position="276"/>
    </location>
</feature>